<evidence type="ECO:0000256" key="1">
    <source>
        <dbReference type="ARBA" id="ARBA00000073"/>
    </source>
</evidence>
<feature type="active site" evidence="4">
    <location>
        <position position="139"/>
    </location>
</feature>
<dbReference type="EC" id="5.4.99.-" evidence="5"/>
<keyword evidence="8" id="KW-1185">Reference proteome</keyword>
<dbReference type="NCBIfam" id="TIGR00005">
    <property type="entry name" value="rluA_subfam"/>
    <property type="match status" value="1"/>
</dbReference>
<dbReference type="AlphaFoldDB" id="A0A544QTT8"/>
<dbReference type="Pfam" id="PF00849">
    <property type="entry name" value="PseudoU_synth_2"/>
    <property type="match status" value="1"/>
</dbReference>
<dbReference type="GO" id="GO:0140098">
    <property type="term" value="F:catalytic activity, acting on RNA"/>
    <property type="evidence" value="ECO:0007669"/>
    <property type="project" value="UniProtKB-ARBA"/>
</dbReference>
<dbReference type="GO" id="GO:0000455">
    <property type="term" value="P:enzyme-directed rRNA pseudouridine synthesis"/>
    <property type="evidence" value="ECO:0007669"/>
    <property type="project" value="TreeGrafter"/>
</dbReference>
<proteinExistence type="inferred from homology"/>
<dbReference type="InterPro" id="IPR050188">
    <property type="entry name" value="RluA_PseudoU_synthase"/>
</dbReference>
<evidence type="ECO:0000256" key="5">
    <source>
        <dbReference type="RuleBase" id="RU362028"/>
    </source>
</evidence>
<dbReference type="Gene3D" id="3.30.2350.10">
    <property type="entry name" value="Pseudouridine synthase"/>
    <property type="match status" value="1"/>
</dbReference>
<dbReference type="RefSeq" id="WP_142536452.1">
    <property type="nucleotide sequence ID" value="NZ_SGJB01000016.1"/>
</dbReference>
<protein>
    <recommendedName>
        <fullName evidence="5">Pseudouridine synthase</fullName>
        <ecNumber evidence="5">5.4.99.-</ecNumber>
    </recommendedName>
</protein>
<accession>A0A544QTT8</accession>
<dbReference type="OrthoDB" id="9807829at2"/>
<dbReference type="InterPro" id="IPR006225">
    <property type="entry name" value="PsdUridine_synth_RluC/D"/>
</dbReference>
<evidence type="ECO:0000313" key="7">
    <source>
        <dbReference type="EMBL" id="TQQ84097.1"/>
    </source>
</evidence>
<evidence type="ECO:0000313" key="8">
    <source>
        <dbReference type="Proteomes" id="UP000317863"/>
    </source>
</evidence>
<organism evidence="7 8">
    <name type="scientific">Peptacetobacter hominis</name>
    <dbReference type="NCBI Taxonomy" id="2743610"/>
    <lineage>
        <taxon>Bacteria</taxon>
        <taxon>Bacillati</taxon>
        <taxon>Bacillota</taxon>
        <taxon>Clostridia</taxon>
        <taxon>Peptostreptococcales</taxon>
        <taxon>Peptostreptococcaceae</taxon>
        <taxon>Peptacetobacter</taxon>
    </lineage>
</organism>
<dbReference type="InterPro" id="IPR006145">
    <property type="entry name" value="PsdUridine_synth_RsuA/RluA"/>
</dbReference>
<dbReference type="InterPro" id="IPR020103">
    <property type="entry name" value="PsdUridine_synth_cat_dom_sf"/>
</dbReference>
<dbReference type="Proteomes" id="UP000317863">
    <property type="component" value="Unassembled WGS sequence"/>
</dbReference>
<evidence type="ECO:0000256" key="3">
    <source>
        <dbReference type="ARBA" id="ARBA00023235"/>
    </source>
</evidence>
<dbReference type="PROSITE" id="PS01129">
    <property type="entry name" value="PSI_RLU"/>
    <property type="match status" value="1"/>
</dbReference>
<name>A0A544QTT8_9FIRM</name>
<dbReference type="PANTHER" id="PTHR21600:SF44">
    <property type="entry name" value="RIBOSOMAL LARGE SUBUNIT PSEUDOURIDINE SYNTHASE D"/>
    <property type="match status" value="1"/>
</dbReference>
<evidence type="ECO:0000256" key="2">
    <source>
        <dbReference type="ARBA" id="ARBA00010876"/>
    </source>
</evidence>
<dbReference type="EMBL" id="SGJB01000016">
    <property type="protein sequence ID" value="TQQ84097.1"/>
    <property type="molecule type" value="Genomic_DNA"/>
</dbReference>
<evidence type="ECO:0000256" key="4">
    <source>
        <dbReference type="PIRSR" id="PIRSR606225-1"/>
    </source>
</evidence>
<reference evidence="7 8" key="1">
    <citation type="submission" date="2019-02" db="EMBL/GenBank/DDBJ databases">
        <title>Peptostreptococcaceae bacterium ZHW00191 nov., a new bacterium isolated from the human gut.</title>
        <authorList>
            <person name="Zhou H.-W."/>
            <person name="Chen X.-J."/>
        </authorList>
    </citation>
    <scope>NUCLEOTIDE SEQUENCE [LARGE SCALE GENOMIC DNA]</scope>
    <source>
        <strain evidence="7 8">ZHW00191</strain>
    </source>
</reference>
<comment type="similarity">
    <text evidence="2 5">Belongs to the pseudouridine synthase RluA family.</text>
</comment>
<dbReference type="SUPFAM" id="SSF55120">
    <property type="entry name" value="Pseudouridine synthase"/>
    <property type="match status" value="1"/>
</dbReference>
<dbReference type="PANTHER" id="PTHR21600">
    <property type="entry name" value="MITOCHONDRIAL RNA PSEUDOURIDINE SYNTHASE"/>
    <property type="match status" value="1"/>
</dbReference>
<dbReference type="InterPro" id="IPR006224">
    <property type="entry name" value="PsdUridine_synth_RluA-like_CS"/>
</dbReference>
<dbReference type="GO" id="GO:0009982">
    <property type="term" value="F:pseudouridine synthase activity"/>
    <property type="evidence" value="ECO:0007669"/>
    <property type="project" value="InterPro"/>
</dbReference>
<dbReference type="CDD" id="cd02869">
    <property type="entry name" value="PseudoU_synth_RluA_like"/>
    <property type="match status" value="1"/>
</dbReference>
<keyword evidence="3 5" id="KW-0413">Isomerase</keyword>
<gene>
    <name evidence="7" type="ORF">EXD82_08310</name>
</gene>
<comment type="caution">
    <text evidence="7">The sequence shown here is derived from an EMBL/GenBank/DDBJ whole genome shotgun (WGS) entry which is preliminary data.</text>
</comment>
<evidence type="ECO:0000259" key="6">
    <source>
        <dbReference type="Pfam" id="PF00849"/>
    </source>
</evidence>
<dbReference type="GO" id="GO:0003723">
    <property type="term" value="F:RNA binding"/>
    <property type="evidence" value="ECO:0007669"/>
    <property type="project" value="InterPro"/>
</dbReference>
<comment type="function">
    <text evidence="5">Responsible for synthesis of pseudouridine from uracil.</text>
</comment>
<comment type="catalytic activity">
    <reaction evidence="1 5">
        <text>a uridine in RNA = a pseudouridine in RNA</text>
        <dbReference type="Rhea" id="RHEA:48348"/>
        <dbReference type="Rhea" id="RHEA-COMP:12068"/>
        <dbReference type="Rhea" id="RHEA-COMP:12069"/>
        <dbReference type="ChEBI" id="CHEBI:65314"/>
        <dbReference type="ChEBI" id="CHEBI:65315"/>
    </reaction>
</comment>
<feature type="domain" description="Pseudouridine synthase RsuA/RluA-like" evidence="6">
    <location>
        <begin position="92"/>
        <end position="243"/>
    </location>
</feature>
<sequence>MFKKEQQRYDLISYTSDENIKLKDLLIDKLNFSVRSISKMKRERTVTVNGVFRKPSLDVKSGETVEIKIDEEMSSFVPQKMDNMDILYDDFDIIMVNKPPFMVVHPTKSHADMTMANGVTDFVISKGEKVRIRFVNRLDMNTSGLVIVAKNAYAHHIMSTDMSENAVEKKYIAVVKGIIENNHGTINAPIYRPTDDSIKRVVDDRGQESITHYNVIERLNDATVVELKLETGRTHQIRVHLSHIGHGIIGDELYGYVDEKLIKRQALHAYSLKFMQPRTREELEFKAEIPEDMMSLIEKLR</sequence>